<dbReference type="Proteomes" id="UP000674425">
    <property type="component" value="Unassembled WGS sequence"/>
</dbReference>
<accession>A0ABM8T833</accession>
<gene>
    <name evidence="1" type="ORF">R69658_07908</name>
</gene>
<comment type="caution">
    <text evidence="1">The sequence shown here is derived from an EMBL/GenBank/DDBJ whole genome shotgun (WGS) entry which is preliminary data.</text>
</comment>
<evidence type="ECO:0000313" key="2">
    <source>
        <dbReference type="Proteomes" id="UP000674425"/>
    </source>
</evidence>
<keyword evidence="2" id="KW-1185">Reference proteome</keyword>
<evidence type="ECO:0000313" key="1">
    <source>
        <dbReference type="EMBL" id="CAE6866754.1"/>
    </source>
</evidence>
<sequence>MRFGEMTQRLYPRGVERADGAAESTPPLCRARLFERQFEDGIGFAKQVAPIAELARQRRVVGVQSLPARVIAVLHAQFGQRGEIGVVQRCAIQRD</sequence>
<organism evidence="1 2">
    <name type="scientific">Paraburkholderia aspalathi</name>
    <dbReference type="NCBI Taxonomy" id="1324617"/>
    <lineage>
        <taxon>Bacteria</taxon>
        <taxon>Pseudomonadati</taxon>
        <taxon>Pseudomonadota</taxon>
        <taxon>Betaproteobacteria</taxon>
        <taxon>Burkholderiales</taxon>
        <taxon>Burkholderiaceae</taxon>
        <taxon>Paraburkholderia</taxon>
    </lineage>
</organism>
<dbReference type="EMBL" id="CAJNAU010000208">
    <property type="protein sequence ID" value="CAE6866754.1"/>
    <property type="molecule type" value="Genomic_DNA"/>
</dbReference>
<name>A0ABM8T833_9BURK</name>
<reference evidence="1 2" key="1">
    <citation type="submission" date="2021-02" db="EMBL/GenBank/DDBJ databases">
        <authorList>
            <person name="Vanwijnsberghe S."/>
        </authorList>
    </citation>
    <scope>NUCLEOTIDE SEQUENCE [LARGE SCALE GENOMIC DNA]</scope>
    <source>
        <strain evidence="1 2">R-69658</strain>
    </source>
</reference>
<proteinExistence type="predicted"/>
<protein>
    <submittedName>
        <fullName evidence="1">Uncharacterized protein</fullName>
    </submittedName>
</protein>